<evidence type="ECO:0008006" key="4">
    <source>
        <dbReference type="Google" id="ProtNLM"/>
    </source>
</evidence>
<feature type="transmembrane region" description="Helical" evidence="1">
    <location>
        <begin position="406"/>
        <end position="433"/>
    </location>
</feature>
<dbReference type="Proteomes" id="UP001595989">
    <property type="component" value="Unassembled WGS sequence"/>
</dbReference>
<feature type="transmembrane region" description="Helical" evidence="1">
    <location>
        <begin position="445"/>
        <end position="463"/>
    </location>
</feature>
<proteinExistence type="predicted"/>
<gene>
    <name evidence="2" type="ORF">ACFO3D_12625</name>
</gene>
<feature type="transmembrane region" description="Helical" evidence="1">
    <location>
        <begin position="365"/>
        <end position="394"/>
    </location>
</feature>
<protein>
    <recommendedName>
        <fullName evidence="4">Permease</fullName>
    </recommendedName>
</protein>
<keyword evidence="1" id="KW-1133">Transmembrane helix</keyword>
<feature type="transmembrane region" description="Helical" evidence="1">
    <location>
        <begin position="125"/>
        <end position="151"/>
    </location>
</feature>
<name>A0ABV9DK95_9BACI</name>
<evidence type="ECO:0000313" key="2">
    <source>
        <dbReference type="EMBL" id="MFC4559037.1"/>
    </source>
</evidence>
<feature type="transmembrane region" description="Helical" evidence="1">
    <location>
        <begin position="204"/>
        <end position="224"/>
    </location>
</feature>
<evidence type="ECO:0000256" key="1">
    <source>
        <dbReference type="SAM" id="Phobius"/>
    </source>
</evidence>
<comment type="caution">
    <text evidence="2">The sequence shown here is derived from an EMBL/GenBank/DDBJ whole genome shotgun (WGS) entry which is preliminary data.</text>
</comment>
<keyword evidence="3" id="KW-1185">Reference proteome</keyword>
<feature type="transmembrane region" description="Helical" evidence="1">
    <location>
        <begin position="57"/>
        <end position="75"/>
    </location>
</feature>
<accession>A0ABV9DK95</accession>
<feature type="transmembrane region" description="Helical" evidence="1">
    <location>
        <begin position="30"/>
        <end position="50"/>
    </location>
</feature>
<reference evidence="3" key="1">
    <citation type="journal article" date="2019" name="Int. J. Syst. Evol. Microbiol.">
        <title>The Global Catalogue of Microorganisms (GCM) 10K type strain sequencing project: providing services to taxonomists for standard genome sequencing and annotation.</title>
        <authorList>
            <consortium name="The Broad Institute Genomics Platform"/>
            <consortium name="The Broad Institute Genome Sequencing Center for Infectious Disease"/>
            <person name="Wu L."/>
            <person name="Ma J."/>
        </authorList>
    </citation>
    <scope>NUCLEOTIDE SEQUENCE [LARGE SCALE GENOMIC DNA]</scope>
    <source>
        <strain evidence="3">CGMCC 4.7426</strain>
    </source>
</reference>
<sequence length="465" mass="52007">MKLTRILRLAIFIYALLHFFTYFYPSEPLAYVQALSGMVLLVLSAIRLGIKRFKLPLFLFSTGITTLLLSGAPLLPGLSDGLRQMSSIIGLLIMVPIIGRVLHEEPYIEEIIGLAHRLLDTSRKFYFGMISFTHVISYFLLFGSIPLMYQFADDILKHQRGEAWENFKSTALLRAFALSTLWVISSPSFTFAVEALDASLWHTILQGFVVTVIAIILAVIFASFTEKRYGMDFTAEIKSEIDEVVRVSSDHKHQVHSSVEFAILFISLFGSIFLFYALTGIQLMVLIPLIIMGWTSVYYFVKKRPGKLVTETKQYYLEGLINQGYQFSVLISAGVMIYGLNQTGFGESVINGIYHIQEVIPFVNILYFLPLIVIFLGFMGLGPLTVMVLVTGILDSISLPYPPELVVLAITSGSAISILLSPLIMPVIVLSGTNGLSGYKNGIKFNLKYAVVFYVMVQGYIQWVV</sequence>
<dbReference type="EMBL" id="JBHSFU010000007">
    <property type="protein sequence ID" value="MFC4559037.1"/>
    <property type="molecule type" value="Genomic_DNA"/>
</dbReference>
<keyword evidence="1" id="KW-0812">Transmembrane</keyword>
<keyword evidence="1" id="KW-0472">Membrane</keyword>
<organism evidence="2 3">
    <name type="scientific">Virgibacillus kekensis</name>
    <dbReference type="NCBI Taxonomy" id="202261"/>
    <lineage>
        <taxon>Bacteria</taxon>
        <taxon>Bacillati</taxon>
        <taxon>Bacillota</taxon>
        <taxon>Bacilli</taxon>
        <taxon>Bacillales</taxon>
        <taxon>Bacillaceae</taxon>
        <taxon>Virgibacillus</taxon>
    </lineage>
</organism>
<feature type="transmembrane region" description="Helical" evidence="1">
    <location>
        <begin position="259"/>
        <end position="277"/>
    </location>
</feature>
<feature type="transmembrane region" description="Helical" evidence="1">
    <location>
        <begin position="171"/>
        <end position="192"/>
    </location>
</feature>
<feature type="transmembrane region" description="Helical" evidence="1">
    <location>
        <begin position="283"/>
        <end position="301"/>
    </location>
</feature>
<feature type="transmembrane region" description="Helical" evidence="1">
    <location>
        <begin position="7"/>
        <end position="24"/>
    </location>
</feature>
<dbReference type="RefSeq" id="WP_390296486.1">
    <property type="nucleotide sequence ID" value="NZ_JBHSFU010000007.1"/>
</dbReference>
<evidence type="ECO:0000313" key="3">
    <source>
        <dbReference type="Proteomes" id="UP001595989"/>
    </source>
</evidence>